<organism evidence="1 2">
    <name type="scientific">Stylosanthes scabra</name>
    <dbReference type="NCBI Taxonomy" id="79078"/>
    <lineage>
        <taxon>Eukaryota</taxon>
        <taxon>Viridiplantae</taxon>
        <taxon>Streptophyta</taxon>
        <taxon>Embryophyta</taxon>
        <taxon>Tracheophyta</taxon>
        <taxon>Spermatophyta</taxon>
        <taxon>Magnoliopsida</taxon>
        <taxon>eudicotyledons</taxon>
        <taxon>Gunneridae</taxon>
        <taxon>Pentapetalae</taxon>
        <taxon>rosids</taxon>
        <taxon>fabids</taxon>
        <taxon>Fabales</taxon>
        <taxon>Fabaceae</taxon>
        <taxon>Papilionoideae</taxon>
        <taxon>50 kb inversion clade</taxon>
        <taxon>dalbergioids sensu lato</taxon>
        <taxon>Dalbergieae</taxon>
        <taxon>Pterocarpus clade</taxon>
        <taxon>Stylosanthes</taxon>
    </lineage>
</organism>
<name>A0ABU6VUM5_9FABA</name>
<dbReference type="EMBL" id="JASCZI010153410">
    <property type="protein sequence ID" value="MED6177337.1"/>
    <property type="molecule type" value="Genomic_DNA"/>
</dbReference>
<protein>
    <submittedName>
        <fullName evidence="1">Uncharacterized protein</fullName>
    </submittedName>
</protein>
<comment type="caution">
    <text evidence="1">The sequence shown here is derived from an EMBL/GenBank/DDBJ whole genome shotgun (WGS) entry which is preliminary data.</text>
</comment>
<evidence type="ECO:0000313" key="1">
    <source>
        <dbReference type="EMBL" id="MED6177337.1"/>
    </source>
</evidence>
<sequence>MELMTTIERFEDPLESKTTLRQEHKVRKVEDVLEKIEEGKLADQETEFGSKNRAGFHAYAWRSTHMRAAQNPDPRLSKHTTLRRGNLLDQIHAYAWIVTQLTSTITLPQP</sequence>
<reference evidence="1 2" key="1">
    <citation type="journal article" date="2023" name="Plants (Basel)">
        <title>Bridging the Gap: Combining Genomics and Transcriptomics Approaches to Understand Stylosanthes scabra, an Orphan Legume from the Brazilian Caatinga.</title>
        <authorList>
            <person name="Ferreira-Neto J.R.C."/>
            <person name="da Silva M.D."/>
            <person name="Binneck E."/>
            <person name="de Melo N.F."/>
            <person name="da Silva R.H."/>
            <person name="de Melo A.L.T.M."/>
            <person name="Pandolfi V."/>
            <person name="Bustamante F.O."/>
            <person name="Brasileiro-Vidal A.C."/>
            <person name="Benko-Iseppon A.M."/>
        </authorList>
    </citation>
    <scope>NUCLEOTIDE SEQUENCE [LARGE SCALE GENOMIC DNA]</scope>
    <source>
        <tissue evidence="1">Leaves</tissue>
    </source>
</reference>
<gene>
    <name evidence="1" type="ORF">PIB30_097254</name>
</gene>
<accession>A0ABU6VUM5</accession>
<dbReference type="Proteomes" id="UP001341840">
    <property type="component" value="Unassembled WGS sequence"/>
</dbReference>
<evidence type="ECO:0000313" key="2">
    <source>
        <dbReference type="Proteomes" id="UP001341840"/>
    </source>
</evidence>
<keyword evidence="2" id="KW-1185">Reference proteome</keyword>
<proteinExistence type="predicted"/>